<comment type="caution">
    <text evidence="1">The sequence shown here is derived from an EMBL/GenBank/DDBJ whole genome shotgun (WGS) entry which is preliminary data.</text>
</comment>
<name>A0ABQ5MN31_9FLAO</name>
<sequence length="196" mass="21232">MACGVLSAQKIISKEIAVPSVSLFTINTTHVFDLTITTGATDKVFVEAFFDGEYKEGLFITTQIDLNKLVVGVDYSPVFESFDDKLAAHKVLSVKMKLVLPKDKVVIVNGANTTSHVTGTYKNLQLYMNTGDCFLDAFEGNATIETFNGSVIAGNYKGIVKAASDYGKVQVLPNEVKLTTLNIHTVNGNISVNTKK</sequence>
<protein>
    <recommendedName>
        <fullName evidence="3">Adhesin domain-containing protein</fullName>
    </recommendedName>
</protein>
<gene>
    <name evidence="1" type="ORF">Y10_31370</name>
</gene>
<reference evidence="1" key="1">
    <citation type="submission" date="2022-07" db="EMBL/GenBank/DDBJ databases">
        <title>Taxonomy of Novel Oxalotrophic and Methylotrophic Bacteria.</title>
        <authorList>
            <person name="Sahin N."/>
            <person name="Tani A."/>
        </authorList>
    </citation>
    <scope>NUCLEOTIDE SEQUENCE</scope>
    <source>
        <strain evidence="1">Y10</strain>
    </source>
</reference>
<accession>A0ABQ5MN31</accession>
<evidence type="ECO:0008006" key="3">
    <source>
        <dbReference type="Google" id="ProtNLM"/>
    </source>
</evidence>
<organism evidence="1 2">
    <name type="scientific">Neptunitalea lumnitzerae</name>
    <dbReference type="NCBI Taxonomy" id="2965509"/>
    <lineage>
        <taxon>Bacteria</taxon>
        <taxon>Pseudomonadati</taxon>
        <taxon>Bacteroidota</taxon>
        <taxon>Flavobacteriia</taxon>
        <taxon>Flavobacteriales</taxon>
        <taxon>Flavobacteriaceae</taxon>
        <taxon>Neptunitalea</taxon>
    </lineage>
</organism>
<keyword evidence="2" id="KW-1185">Reference proteome</keyword>
<proteinExistence type="predicted"/>
<dbReference type="Proteomes" id="UP001143543">
    <property type="component" value="Unassembled WGS sequence"/>
</dbReference>
<evidence type="ECO:0000313" key="2">
    <source>
        <dbReference type="Proteomes" id="UP001143543"/>
    </source>
</evidence>
<evidence type="ECO:0000313" key="1">
    <source>
        <dbReference type="EMBL" id="GLB50769.1"/>
    </source>
</evidence>
<dbReference type="EMBL" id="BRVO01000004">
    <property type="protein sequence ID" value="GLB50769.1"/>
    <property type="molecule type" value="Genomic_DNA"/>
</dbReference>